<reference evidence="1" key="2">
    <citation type="journal article" date="2015" name="Fish Shellfish Immunol.">
        <title>Early steps in the European eel (Anguilla anguilla)-Vibrio vulnificus interaction in the gills: Role of the RtxA13 toxin.</title>
        <authorList>
            <person name="Callol A."/>
            <person name="Pajuelo D."/>
            <person name="Ebbesson L."/>
            <person name="Teles M."/>
            <person name="MacKenzie S."/>
            <person name="Amaro C."/>
        </authorList>
    </citation>
    <scope>NUCLEOTIDE SEQUENCE</scope>
</reference>
<dbReference type="EMBL" id="GBXM01011384">
    <property type="protein sequence ID" value="JAH97193.1"/>
    <property type="molecule type" value="Transcribed_RNA"/>
</dbReference>
<accession>A0A0E9X667</accession>
<reference evidence="1" key="1">
    <citation type="submission" date="2014-11" db="EMBL/GenBank/DDBJ databases">
        <authorList>
            <person name="Amaro Gonzalez C."/>
        </authorList>
    </citation>
    <scope>NUCLEOTIDE SEQUENCE</scope>
</reference>
<protein>
    <submittedName>
        <fullName evidence="1">Uncharacterized protein</fullName>
    </submittedName>
</protein>
<organism evidence="1">
    <name type="scientific">Anguilla anguilla</name>
    <name type="common">European freshwater eel</name>
    <name type="synonym">Muraena anguilla</name>
    <dbReference type="NCBI Taxonomy" id="7936"/>
    <lineage>
        <taxon>Eukaryota</taxon>
        <taxon>Metazoa</taxon>
        <taxon>Chordata</taxon>
        <taxon>Craniata</taxon>
        <taxon>Vertebrata</taxon>
        <taxon>Euteleostomi</taxon>
        <taxon>Actinopterygii</taxon>
        <taxon>Neopterygii</taxon>
        <taxon>Teleostei</taxon>
        <taxon>Anguilliformes</taxon>
        <taxon>Anguillidae</taxon>
        <taxon>Anguilla</taxon>
    </lineage>
</organism>
<name>A0A0E9X667_ANGAN</name>
<evidence type="ECO:0000313" key="1">
    <source>
        <dbReference type="EMBL" id="JAH97193.1"/>
    </source>
</evidence>
<proteinExistence type="predicted"/>
<dbReference type="AlphaFoldDB" id="A0A0E9X667"/>
<sequence length="110" mass="11938">MQDVQREKWNGLGVTAGLPLRHGAGLSFTMVLSGESCWEARHNRCMLRTSHSVLGSPVISLMSKTRLHTHTTPSPQVGAVCVQPRAQLCISYCLNCIGSLSVCNTKVCNL</sequence>